<dbReference type="STRING" id="1344418.A0A1D2VKH9"/>
<evidence type="ECO:0000256" key="1">
    <source>
        <dbReference type="ARBA" id="ARBA00023054"/>
    </source>
</evidence>
<dbReference type="GO" id="GO:0051286">
    <property type="term" value="C:cell tip"/>
    <property type="evidence" value="ECO:0007669"/>
    <property type="project" value="TreeGrafter"/>
</dbReference>
<dbReference type="InterPro" id="IPR040351">
    <property type="entry name" value="RAB3IL/RAB3IP/Sec2"/>
</dbReference>
<dbReference type="GeneID" id="30963059"/>
<name>A0A1D2VKH9_9ASCO</name>
<keyword evidence="4" id="KW-1185">Reference proteome</keyword>
<organism evidence="3 4">
    <name type="scientific">Ascoidea rubescens DSM 1968</name>
    <dbReference type="NCBI Taxonomy" id="1344418"/>
    <lineage>
        <taxon>Eukaryota</taxon>
        <taxon>Fungi</taxon>
        <taxon>Dikarya</taxon>
        <taxon>Ascomycota</taxon>
        <taxon>Saccharomycotina</taxon>
        <taxon>Saccharomycetes</taxon>
        <taxon>Ascoideaceae</taxon>
        <taxon>Ascoidea</taxon>
    </lineage>
</organism>
<gene>
    <name evidence="3" type="ORF">ASCRUDRAFT_16502</name>
</gene>
<dbReference type="Pfam" id="PF06428">
    <property type="entry name" value="Sec2p"/>
    <property type="match status" value="1"/>
</dbReference>
<dbReference type="PANTHER" id="PTHR14430">
    <property type="entry name" value="RABIN3-RELATED"/>
    <property type="match status" value="1"/>
</dbReference>
<evidence type="ECO:0000313" key="3">
    <source>
        <dbReference type="EMBL" id="ODV62110.1"/>
    </source>
</evidence>
<accession>A0A1D2VKH9</accession>
<dbReference type="GO" id="GO:0005085">
    <property type="term" value="F:guanyl-nucleotide exchange factor activity"/>
    <property type="evidence" value="ECO:0007669"/>
    <property type="project" value="InterPro"/>
</dbReference>
<dbReference type="PANTHER" id="PTHR14430:SF0">
    <property type="entry name" value="SEC2P DOMAIN-CONTAINING PROTEIN"/>
    <property type="match status" value="1"/>
</dbReference>
<dbReference type="InParanoid" id="A0A1D2VKH9"/>
<proteinExistence type="predicted"/>
<dbReference type="GO" id="GO:0006887">
    <property type="term" value="P:exocytosis"/>
    <property type="evidence" value="ECO:0007669"/>
    <property type="project" value="TreeGrafter"/>
</dbReference>
<dbReference type="SUPFAM" id="SSF144284">
    <property type="entry name" value="Sec2 N-terminal region"/>
    <property type="match status" value="1"/>
</dbReference>
<evidence type="ECO:0000313" key="4">
    <source>
        <dbReference type="Proteomes" id="UP000095038"/>
    </source>
</evidence>
<dbReference type="InterPro" id="IPR009449">
    <property type="entry name" value="Sec2_N"/>
</dbReference>
<dbReference type="GO" id="GO:0070319">
    <property type="term" value="C:Golgi to plasma membrane transport vesicle"/>
    <property type="evidence" value="ECO:0007669"/>
    <property type="project" value="TreeGrafter"/>
</dbReference>
<dbReference type="OrthoDB" id="1748564at2759"/>
<evidence type="ECO:0000259" key="2">
    <source>
        <dbReference type="Pfam" id="PF06428"/>
    </source>
</evidence>
<dbReference type="RefSeq" id="XP_020048417.1">
    <property type="nucleotide sequence ID" value="XM_020189423.1"/>
</dbReference>
<feature type="non-terminal residue" evidence="3">
    <location>
        <position position="1"/>
    </location>
</feature>
<sequence length="79" mass="9052">KAELLANTQTIRQLKDSLEVERTCRTEADQEVINLSKEIEDLSTSLFSEANNMVVDARRETESIDKKNTILVNEIKEKD</sequence>
<keyword evidence="1" id="KW-0175">Coiled coil</keyword>
<dbReference type="AlphaFoldDB" id="A0A1D2VKH9"/>
<protein>
    <submittedName>
        <fullName evidence="3">The rab Gtpase Sec4p, the Sec2p Gef Domain, and phosphate complex</fullName>
    </submittedName>
</protein>
<feature type="domain" description="GDP/GTP exchange factor Sec2 N-terminal" evidence="2">
    <location>
        <begin position="8"/>
        <end position="79"/>
    </location>
</feature>
<reference evidence="4" key="1">
    <citation type="submission" date="2016-05" db="EMBL/GenBank/DDBJ databases">
        <title>Comparative genomics of biotechnologically important yeasts.</title>
        <authorList>
            <consortium name="DOE Joint Genome Institute"/>
            <person name="Riley R."/>
            <person name="Haridas S."/>
            <person name="Wolfe K.H."/>
            <person name="Lopes M.R."/>
            <person name="Hittinger C.T."/>
            <person name="Goker M."/>
            <person name="Salamov A."/>
            <person name="Wisecaver J."/>
            <person name="Long T.M."/>
            <person name="Aerts A.L."/>
            <person name="Barry K."/>
            <person name="Choi C."/>
            <person name="Clum A."/>
            <person name="Coughlan A.Y."/>
            <person name="Deshpande S."/>
            <person name="Douglass A.P."/>
            <person name="Hanson S.J."/>
            <person name="Klenk H.-P."/>
            <person name="Labutti K."/>
            <person name="Lapidus A."/>
            <person name="Lindquist E."/>
            <person name="Lipzen A."/>
            <person name="Meier-Kolthoff J.P."/>
            <person name="Ohm R.A."/>
            <person name="Otillar R.P."/>
            <person name="Pangilinan J."/>
            <person name="Peng Y."/>
            <person name="Rokas A."/>
            <person name="Rosa C.A."/>
            <person name="Scheuner C."/>
            <person name="Sibirny A.A."/>
            <person name="Slot J.C."/>
            <person name="Stielow J.B."/>
            <person name="Sun H."/>
            <person name="Kurtzman C.P."/>
            <person name="Blackwell M."/>
            <person name="Grigoriev I.V."/>
            <person name="Jeffries T.W."/>
        </authorList>
    </citation>
    <scope>NUCLEOTIDE SEQUENCE [LARGE SCALE GENOMIC DNA]</scope>
    <source>
        <strain evidence="4">DSM 1968</strain>
    </source>
</reference>
<dbReference type="EMBL" id="KV454478">
    <property type="protein sequence ID" value="ODV62110.1"/>
    <property type="molecule type" value="Genomic_DNA"/>
</dbReference>
<dbReference type="Proteomes" id="UP000095038">
    <property type="component" value="Unassembled WGS sequence"/>
</dbReference>
<feature type="non-terminal residue" evidence="3">
    <location>
        <position position="79"/>
    </location>
</feature>
<dbReference type="Gene3D" id="1.20.5.4880">
    <property type="match status" value="1"/>
</dbReference>